<feature type="domain" description="DUF4817" evidence="1">
    <location>
        <begin position="7"/>
        <end position="51"/>
    </location>
</feature>
<organism evidence="2 3">
    <name type="scientific">Acanthoscelides obtectus</name>
    <name type="common">Bean weevil</name>
    <name type="synonym">Bruchus obtectus</name>
    <dbReference type="NCBI Taxonomy" id="200917"/>
    <lineage>
        <taxon>Eukaryota</taxon>
        <taxon>Metazoa</taxon>
        <taxon>Ecdysozoa</taxon>
        <taxon>Arthropoda</taxon>
        <taxon>Hexapoda</taxon>
        <taxon>Insecta</taxon>
        <taxon>Pterygota</taxon>
        <taxon>Neoptera</taxon>
        <taxon>Endopterygota</taxon>
        <taxon>Coleoptera</taxon>
        <taxon>Polyphaga</taxon>
        <taxon>Cucujiformia</taxon>
        <taxon>Chrysomeloidea</taxon>
        <taxon>Chrysomelidae</taxon>
        <taxon>Bruchinae</taxon>
        <taxon>Bruchini</taxon>
        <taxon>Acanthoscelides</taxon>
    </lineage>
</organism>
<dbReference type="Pfam" id="PF16087">
    <property type="entry name" value="DUF4817"/>
    <property type="match status" value="1"/>
</dbReference>
<dbReference type="Proteomes" id="UP001152888">
    <property type="component" value="Unassembled WGS sequence"/>
</dbReference>
<name>A0A9P0MDW3_ACAOB</name>
<sequence>MNHYTPKQRAEIVTMYIENRRSIVLTQRAYRRKYRGKQAPSDNTTRSLIVKIPFNNDQGVLMNCLKRSETALPRTQKCRIVTALSILASLEPHSGAFWRMI</sequence>
<evidence type="ECO:0000313" key="2">
    <source>
        <dbReference type="EMBL" id="CAH2014520.1"/>
    </source>
</evidence>
<dbReference type="InterPro" id="IPR032135">
    <property type="entry name" value="DUF4817"/>
</dbReference>
<comment type="caution">
    <text evidence="2">The sequence shown here is derived from an EMBL/GenBank/DDBJ whole genome shotgun (WGS) entry which is preliminary data.</text>
</comment>
<protein>
    <recommendedName>
        <fullName evidence="1">DUF4817 domain-containing protein</fullName>
    </recommendedName>
</protein>
<dbReference type="EMBL" id="CAKOFQ010008509">
    <property type="protein sequence ID" value="CAH2014520.1"/>
    <property type="molecule type" value="Genomic_DNA"/>
</dbReference>
<reference evidence="2" key="1">
    <citation type="submission" date="2022-03" db="EMBL/GenBank/DDBJ databases">
        <authorList>
            <person name="Sayadi A."/>
        </authorList>
    </citation>
    <scope>NUCLEOTIDE SEQUENCE</scope>
</reference>
<dbReference type="AlphaFoldDB" id="A0A9P0MDW3"/>
<proteinExistence type="predicted"/>
<dbReference type="OrthoDB" id="8047656at2759"/>
<evidence type="ECO:0000313" key="3">
    <source>
        <dbReference type="Proteomes" id="UP001152888"/>
    </source>
</evidence>
<gene>
    <name evidence="2" type="ORF">ACAOBT_LOCUS34168</name>
</gene>
<keyword evidence="3" id="KW-1185">Reference proteome</keyword>
<accession>A0A9P0MDW3</accession>
<evidence type="ECO:0000259" key="1">
    <source>
        <dbReference type="Pfam" id="PF16087"/>
    </source>
</evidence>